<feature type="transmembrane region" description="Helical" evidence="1">
    <location>
        <begin position="34"/>
        <end position="58"/>
    </location>
</feature>
<reference evidence="3" key="1">
    <citation type="submission" date="2020-05" db="EMBL/GenBank/DDBJ databases">
        <authorList>
            <person name="Chiriac C."/>
            <person name="Salcher M."/>
            <person name="Ghai R."/>
            <person name="Kavagutti S V."/>
        </authorList>
    </citation>
    <scope>NUCLEOTIDE SEQUENCE</scope>
</reference>
<keyword evidence="1" id="KW-1133">Transmembrane helix</keyword>
<evidence type="ECO:0000313" key="4">
    <source>
        <dbReference type="EMBL" id="CAB5031779.1"/>
    </source>
</evidence>
<dbReference type="EMBL" id="CAFBPM010000027">
    <property type="protein sequence ID" value="CAB5031779.1"/>
    <property type="molecule type" value="Genomic_DNA"/>
</dbReference>
<dbReference type="EMBL" id="CAFBLT010000001">
    <property type="protein sequence ID" value="CAB4863751.1"/>
    <property type="molecule type" value="Genomic_DNA"/>
</dbReference>
<accession>A0A6J7D0Q5</accession>
<dbReference type="AlphaFoldDB" id="A0A6J7D0Q5"/>
<evidence type="ECO:0000313" key="3">
    <source>
        <dbReference type="EMBL" id="CAB4863751.1"/>
    </source>
</evidence>
<keyword evidence="1" id="KW-0812">Transmembrane</keyword>
<dbReference type="EMBL" id="CAFABE010000019">
    <property type="protein sequence ID" value="CAB4823797.1"/>
    <property type="molecule type" value="Genomic_DNA"/>
</dbReference>
<gene>
    <name evidence="2" type="ORF">UFOPK3164_00608</name>
    <name evidence="3" type="ORF">UFOPK3427_00358</name>
    <name evidence="4" type="ORF">UFOPK4112_01743</name>
</gene>
<evidence type="ECO:0000313" key="2">
    <source>
        <dbReference type="EMBL" id="CAB4823797.1"/>
    </source>
</evidence>
<organism evidence="3">
    <name type="scientific">freshwater metagenome</name>
    <dbReference type="NCBI Taxonomy" id="449393"/>
    <lineage>
        <taxon>unclassified sequences</taxon>
        <taxon>metagenomes</taxon>
        <taxon>ecological metagenomes</taxon>
    </lineage>
</organism>
<proteinExistence type="predicted"/>
<protein>
    <submittedName>
        <fullName evidence="3">Unannotated protein</fullName>
    </submittedName>
</protein>
<name>A0A6J7D0Q5_9ZZZZ</name>
<evidence type="ECO:0000256" key="1">
    <source>
        <dbReference type="SAM" id="Phobius"/>
    </source>
</evidence>
<sequence>MIKLLVFARYFLGFLLWTLALALAEMLVRSSWTWSSFGYGLLFGAITYVPFILSARYFSRRKKN</sequence>
<keyword evidence="1" id="KW-0472">Membrane</keyword>